<organism evidence="3 4">
    <name type="scientific">Senegalia massiliensis</name>
    <dbReference type="NCBI Taxonomy" id="1720316"/>
    <lineage>
        <taxon>Bacteria</taxon>
        <taxon>Bacillati</taxon>
        <taxon>Bacillota</taxon>
        <taxon>Clostridia</taxon>
        <taxon>Eubacteriales</taxon>
        <taxon>Clostridiaceae</taxon>
        <taxon>Senegalia</taxon>
    </lineage>
</organism>
<feature type="domain" description="Sensor histidine kinase NatK-like C-terminal" evidence="2">
    <location>
        <begin position="320"/>
        <end position="422"/>
    </location>
</feature>
<dbReference type="SUPFAM" id="SSF55874">
    <property type="entry name" value="ATPase domain of HSP90 chaperone/DNA topoisomerase II/histidine kinase"/>
    <property type="match status" value="1"/>
</dbReference>
<evidence type="ECO:0000313" key="4">
    <source>
        <dbReference type="Proteomes" id="UP000467132"/>
    </source>
</evidence>
<evidence type="ECO:0000259" key="2">
    <source>
        <dbReference type="Pfam" id="PF14501"/>
    </source>
</evidence>
<dbReference type="Gene3D" id="3.30.565.10">
    <property type="entry name" value="Histidine kinase-like ATPase, C-terminal domain"/>
    <property type="match status" value="1"/>
</dbReference>
<dbReference type="InterPro" id="IPR032834">
    <property type="entry name" value="NatK-like_C"/>
</dbReference>
<evidence type="ECO:0000256" key="1">
    <source>
        <dbReference type="SAM" id="Phobius"/>
    </source>
</evidence>
<keyword evidence="3" id="KW-0547">Nucleotide-binding</keyword>
<keyword evidence="4" id="KW-1185">Reference proteome</keyword>
<dbReference type="GO" id="GO:0005524">
    <property type="term" value="F:ATP binding"/>
    <property type="evidence" value="ECO:0007669"/>
    <property type="project" value="UniProtKB-KW"/>
</dbReference>
<proteinExistence type="predicted"/>
<evidence type="ECO:0000313" key="3">
    <source>
        <dbReference type="EMBL" id="NBI05478.1"/>
    </source>
</evidence>
<feature type="transmembrane region" description="Helical" evidence="1">
    <location>
        <begin position="85"/>
        <end position="105"/>
    </location>
</feature>
<dbReference type="PANTHER" id="PTHR40448:SF1">
    <property type="entry name" value="TWO-COMPONENT SENSOR HISTIDINE KINASE"/>
    <property type="match status" value="1"/>
</dbReference>
<dbReference type="Proteomes" id="UP000467132">
    <property type="component" value="Unassembled WGS sequence"/>
</dbReference>
<feature type="transmembrane region" description="Helical" evidence="1">
    <location>
        <begin position="6"/>
        <end position="28"/>
    </location>
</feature>
<keyword evidence="1" id="KW-0812">Transmembrane</keyword>
<dbReference type="CDD" id="cd16935">
    <property type="entry name" value="HATPase_AgrC-ComD-like"/>
    <property type="match status" value="1"/>
</dbReference>
<dbReference type="Pfam" id="PF14501">
    <property type="entry name" value="HATPase_c_5"/>
    <property type="match status" value="1"/>
</dbReference>
<keyword evidence="3" id="KW-0067">ATP-binding</keyword>
<keyword evidence="1" id="KW-0472">Membrane</keyword>
<name>A0A845QWD8_9CLOT</name>
<accession>A0A845QWD8</accession>
<dbReference type="GO" id="GO:0042802">
    <property type="term" value="F:identical protein binding"/>
    <property type="evidence" value="ECO:0007669"/>
    <property type="project" value="TreeGrafter"/>
</dbReference>
<dbReference type="InterPro" id="IPR036890">
    <property type="entry name" value="HATPase_C_sf"/>
</dbReference>
<feature type="transmembrane region" description="Helical" evidence="1">
    <location>
        <begin position="40"/>
        <end position="73"/>
    </location>
</feature>
<protein>
    <submittedName>
        <fullName evidence="3">ATP-binding protein</fullName>
    </submittedName>
</protein>
<gene>
    <name evidence="3" type="ORF">D3Z33_01265</name>
</gene>
<keyword evidence="1" id="KW-1133">Transmembrane helix</keyword>
<reference evidence="3 4" key="1">
    <citation type="submission" date="2018-08" db="EMBL/GenBank/DDBJ databases">
        <title>Murine metabolic-syndrome-specific gut microbial biobank.</title>
        <authorList>
            <person name="Liu C."/>
        </authorList>
    </citation>
    <scope>NUCLEOTIDE SEQUENCE [LARGE SCALE GENOMIC DNA]</scope>
    <source>
        <strain evidence="3 4">583</strain>
    </source>
</reference>
<dbReference type="PANTHER" id="PTHR40448">
    <property type="entry name" value="TWO-COMPONENT SENSOR HISTIDINE KINASE"/>
    <property type="match status" value="1"/>
</dbReference>
<dbReference type="AlphaFoldDB" id="A0A845QWD8"/>
<feature type="transmembrane region" description="Helical" evidence="1">
    <location>
        <begin position="183"/>
        <end position="201"/>
    </location>
</feature>
<feature type="transmembrane region" description="Helical" evidence="1">
    <location>
        <begin position="117"/>
        <end position="138"/>
    </location>
</feature>
<feature type="transmembrane region" description="Helical" evidence="1">
    <location>
        <begin position="153"/>
        <end position="171"/>
    </location>
</feature>
<comment type="caution">
    <text evidence="3">The sequence shown here is derived from an EMBL/GenBank/DDBJ whole genome shotgun (WGS) entry which is preliminary data.</text>
</comment>
<dbReference type="EMBL" id="QXXA01000003">
    <property type="protein sequence ID" value="NBI05478.1"/>
    <property type="molecule type" value="Genomic_DNA"/>
</dbReference>
<sequence>MNTINYVLFYLIVNILYVYTIFRFMGVFFEREKIKRKEVFSYFIFYIVISFIFLVFNIPLLSLITNIISFFLLSLNYKSNFKKKVISIFFIISIMMFSEIIVTLFMVNIDLSIFKSIYLDISIIIFSRIISYLIVLIFEGAKNVKNNIELPNIYWFSVFFIPLSSMYLTLLLFQNSNLNKYELLISILILFIINIVTFYLYDMLTRIYKEKIQNELLEKQNQYYEEQFKIMNSSYKKLKAIRHDLKNHLIAIEDYIIHNKKEKVLKYIEKINTSSYDKREFAHSGNVDIDSILNYKIQYAKSKGISIDLNLNIPYDLNLDSFDMIIVIGNLIDNAIEATFKLENDKRFIHINIFYDRNILHMHFKNNFDGKIIKEKEKILTTKKDKFNHGIGLKNVKYILNKYEGDLDCSYDDNIFYVKLLFYL</sequence>